<sequence length="326" mass="38226">MMAWIVRLFISNSDMIKLFLKISIYFFLICLALELLVRAFHLYPEDSPRFIDEMGVEKRVPNYNGFSVTGNRRQNFSEYHINNQGFNSYREFEPSYDKNELALIGDSYIQGFHQNYYNSIGKKIEDRTKDLEVYEYGYAGWDLADQLHLINAYKEDFSKIDHIVIYMKYPMDLERSTYEENKGRIKLLNSTSFKIRDNIKLLYYASQIGLLEPIKNLLVEKKDTEDIQENKTNTNPDSLYLANFDKLLATYPLNKSKTSLLLDKRNTSPLFLDHCNKLGIDIIDFGENFEITKKPVTLIYDKHWNNNGRTLVAKSIIAHLKLAKQP</sequence>
<evidence type="ECO:0008006" key="3">
    <source>
        <dbReference type="Google" id="ProtNLM"/>
    </source>
</evidence>
<protein>
    <recommendedName>
        <fullName evidence="3">SGNH/GDSL hydrolase family protein</fullName>
    </recommendedName>
</protein>
<accession>A0A1H2RNK4</accession>
<organism evidence="1 2">
    <name type="scientific">Flagellimonas zhangzhouensis</name>
    <dbReference type="NCBI Taxonomy" id="1073328"/>
    <lineage>
        <taxon>Bacteria</taxon>
        <taxon>Pseudomonadati</taxon>
        <taxon>Bacteroidota</taxon>
        <taxon>Flavobacteriia</taxon>
        <taxon>Flavobacteriales</taxon>
        <taxon>Flavobacteriaceae</taxon>
        <taxon>Flagellimonas</taxon>
    </lineage>
</organism>
<dbReference type="Proteomes" id="UP000199592">
    <property type="component" value="Unassembled WGS sequence"/>
</dbReference>
<evidence type="ECO:0000313" key="2">
    <source>
        <dbReference type="Proteomes" id="UP000199592"/>
    </source>
</evidence>
<reference evidence="2" key="1">
    <citation type="submission" date="2016-10" db="EMBL/GenBank/DDBJ databases">
        <authorList>
            <person name="Varghese N."/>
            <person name="Submissions S."/>
        </authorList>
    </citation>
    <scope>NUCLEOTIDE SEQUENCE [LARGE SCALE GENOMIC DNA]</scope>
    <source>
        <strain evidence="2">DSM 25030</strain>
    </source>
</reference>
<gene>
    <name evidence="1" type="ORF">SAMN04487892_0738</name>
</gene>
<dbReference type="AlphaFoldDB" id="A0A1H2RNK4"/>
<dbReference type="SUPFAM" id="SSF52266">
    <property type="entry name" value="SGNH hydrolase"/>
    <property type="match status" value="1"/>
</dbReference>
<keyword evidence="2" id="KW-1185">Reference proteome</keyword>
<proteinExistence type="predicted"/>
<dbReference type="EMBL" id="FNMY01000001">
    <property type="protein sequence ID" value="SDW21052.1"/>
    <property type="molecule type" value="Genomic_DNA"/>
</dbReference>
<evidence type="ECO:0000313" key="1">
    <source>
        <dbReference type="EMBL" id="SDW21052.1"/>
    </source>
</evidence>
<name>A0A1H2RNK4_9FLAO</name>
<dbReference type="STRING" id="1073328.SAMN05216294_2090"/>